<evidence type="ECO:0000313" key="3">
    <source>
        <dbReference type="Proteomes" id="UP000717696"/>
    </source>
</evidence>
<dbReference type="EMBL" id="JAGMUU010000004">
    <property type="protein sequence ID" value="KAH7155124.1"/>
    <property type="molecule type" value="Genomic_DNA"/>
</dbReference>
<reference evidence="2" key="1">
    <citation type="journal article" date="2021" name="Nat. Commun.">
        <title>Genetic determinants of endophytism in the Arabidopsis root mycobiome.</title>
        <authorList>
            <person name="Mesny F."/>
            <person name="Miyauchi S."/>
            <person name="Thiergart T."/>
            <person name="Pickel B."/>
            <person name="Atanasova L."/>
            <person name="Karlsson M."/>
            <person name="Huettel B."/>
            <person name="Barry K.W."/>
            <person name="Haridas S."/>
            <person name="Chen C."/>
            <person name="Bauer D."/>
            <person name="Andreopoulos W."/>
            <person name="Pangilinan J."/>
            <person name="LaButti K."/>
            <person name="Riley R."/>
            <person name="Lipzen A."/>
            <person name="Clum A."/>
            <person name="Drula E."/>
            <person name="Henrissat B."/>
            <person name="Kohler A."/>
            <person name="Grigoriev I.V."/>
            <person name="Martin F.M."/>
            <person name="Hacquard S."/>
        </authorList>
    </citation>
    <scope>NUCLEOTIDE SEQUENCE</scope>
    <source>
        <strain evidence="2">MPI-CAGE-AT-0021</strain>
    </source>
</reference>
<keyword evidence="1" id="KW-0812">Transmembrane</keyword>
<organism evidence="2 3">
    <name type="scientific">Dactylonectria estremocensis</name>
    <dbReference type="NCBI Taxonomy" id="1079267"/>
    <lineage>
        <taxon>Eukaryota</taxon>
        <taxon>Fungi</taxon>
        <taxon>Dikarya</taxon>
        <taxon>Ascomycota</taxon>
        <taxon>Pezizomycotina</taxon>
        <taxon>Sordariomycetes</taxon>
        <taxon>Hypocreomycetidae</taxon>
        <taxon>Hypocreales</taxon>
        <taxon>Nectriaceae</taxon>
        <taxon>Dactylonectria</taxon>
    </lineage>
</organism>
<comment type="caution">
    <text evidence="2">The sequence shown here is derived from an EMBL/GenBank/DDBJ whole genome shotgun (WGS) entry which is preliminary data.</text>
</comment>
<accession>A0A9P9F6P9</accession>
<evidence type="ECO:0000313" key="2">
    <source>
        <dbReference type="EMBL" id="KAH7155124.1"/>
    </source>
</evidence>
<dbReference type="AlphaFoldDB" id="A0A9P9F6P9"/>
<protein>
    <submittedName>
        <fullName evidence="2">Uncharacterized protein</fullName>
    </submittedName>
</protein>
<evidence type="ECO:0000256" key="1">
    <source>
        <dbReference type="SAM" id="Phobius"/>
    </source>
</evidence>
<dbReference type="Proteomes" id="UP000717696">
    <property type="component" value="Unassembled WGS sequence"/>
</dbReference>
<keyword evidence="3" id="KW-1185">Reference proteome</keyword>
<feature type="transmembrane region" description="Helical" evidence="1">
    <location>
        <begin position="26"/>
        <end position="43"/>
    </location>
</feature>
<name>A0A9P9F6P9_9HYPO</name>
<gene>
    <name evidence="2" type="ORF">B0J13DRAFT_218359</name>
</gene>
<keyword evidence="1" id="KW-1133">Transmembrane helix</keyword>
<keyword evidence="1" id="KW-0472">Membrane</keyword>
<proteinExistence type="predicted"/>
<sequence>MLNGFMVWIVTRNVHAQAILHRSMLRPMILGLLFGIISAVRVVRVDERFHSIINSNFLRHYLEYLHLSIHYLQSTPDSGLLGTITSYAIVYS</sequence>